<sequence>DVGKNISTARITYSQKRNPIVIDDIVANLIWDRDKTNIFMIAGEFDLDSDGDIEYDAGDKIKALIEKWGGKVTNTITIDTDYLVLGRPPRVLRKPTFGEMEVDPLAMQKYEASLQKIAHYKQVQAQARALWIPVFSTDRFLHFIGYKALASRPGVFY</sequence>
<dbReference type="EMBL" id="BARU01019987">
    <property type="protein sequence ID" value="GAH59200.1"/>
    <property type="molecule type" value="Genomic_DNA"/>
</dbReference>
<comment type="caution">
    <text evidence="1">The sequence shown here is derived from an EMBL/GenBank/DDBJ whole genome shotgun (WGS) entry which is preliminary data.</text>
</comment>
<protein>
    <recommendedName>
        <fullName evidence="2">BRCT domain-containing protein</fullName>
    </recommendedName>
</protein>
<dbReference type="InterPro" id="IPR036420">
    <property type="entry name" value="BRCT_dom_sf"/>
</dbReference>
<evidence type="ECO:0000313" key="1">
    <source>
        <dbReference type="EMBL" id="GAH59200.1"/>
    </source>
</evidence>
<accession>X1HQ66</accession>
<feature type="non-terminal residue" evidence="1">
    <location>
        <position position="1"/>
    </location>
</feature>
<evidence type="ECO:0008006" key="2">
    <source>
        <dbReference type="Google" id="ProtNLM"/>
    </source>
</evidence>
<dbReference type="Gene3D" id="3.40.50.10190">
    <property type="entry name" value="BRCT domain"/>
    <property type="match status" value="1"/>
</dbReference>
<reference evidence="1" key="1">
    <citation type="journal article" date="2014" name="Front. Microbiol.">
        <title>High frequency of phylogenetically diverse reductive dehalogenase-homologous genes in deep subseafloor sedimentary metagenomes.</title>
        <authorList>
            <person name="Kawai M."/>
            <person name="Futagami T."/>
            <person name="Toyoda A."/>
            <person name="Takaki Y."/>
            <person name="Nishi S."/>
            <person name="Hori S."/>
            <person name="Arai W."/>
            <person name="Tsubouchi T."/>
            <person name="Morono Y."/>
            <person name="Uchiyama I."/>
            <person name="Ito T."/>
            <person name="Fujiyama A."/>
            <person name="Inagaki F."/>
            <person name="Takami H."/>
        </authorList>
    </citation>
    <scope>NUCLEOTIDE SEQUENCE</scope>
    <source>
        <strain evidence="1">Expedition CK06-06</strain>
    </source>
</reference>
<gene>
    <name evidence="1" type="ORF">S03H2_32875</name>
</gene>
<dbReference type="SUPFAM" id="SSF52113">
    <property type="entry name" value="BRCT domain"/>
    <property type="match status" value="1"/>
</dbReference>
<name>X1HQ66_9ZZZZ</name>
<proteinExistence type="predicted"/>
<organism evidence="1">
    <name type="scientific">marine sediment metagenome</name>
    <dbReference type="NCBI Taxonomy" id="412755"/>
    <lineage>
        <taxon>unclassified sequences</taxon>
        <taxon>metagenomes</taxon>
        <taxon>ecological metagenomes</taxon>
    </lineage>
</organism>
<dbReference type="AlphaFoldDB" id="X1HQ66"/>